<evidence type="ECO:0000256" key="1">
    <source>
        <dbReference type="ARBA" id="ARBA00023002"/>
    </source>
</evidence>
<dbReference type="GO" id="GO:0016616">
    <property type="term" value="F:oxidoreductase activity, acting on the CH-OH group of donors, NAD or NADP as acceptor"/>
    <property type="evidence" value="ECO:0007669"/>
    <property type="project" value="TreeGrafter"/>
</dbReference>
<comment type="caution">
    <text evidence="4">The sequence shown here is derived from an EMBL/GenBank/DDBJ whole genome shotgun (WGS) entry which is preliminary data.</text>
</comment>
<feature type="domain" description="NAD-dependent epimerase/dehydratase" evidence="3">
    <location>
        <begin position="33"/>
        <end position="270"/>
    </location>
</feature>
<proteinExistence type="inferred from homology"/>
<dbReference type="Pfam" id="PF01370">
    <property type="entry name" value="Epimerase"/>
    <property type="match status" value="1"/>
</dbReference>
<sequence length="353" mass="38282">MFFPSQLQPTGIPYLTLELQDDIMPSAPPPGNVLVTGVSGFSGVWIAHALLANGYQVRGTVRNPKKGAHVAEPDAFDNALDGSIAAVIHVAGVAELDATDASDIFGPNRDGVVNLLNSTLKHGKNVKRFVYMSSAQALLGNDDIFHVYTEDDWAEKDLALVQEKGSGAGGQALYRASKVLAERAIVDFVETHKMEIGWDAVRILPAWIFGPVIHDWKTIDDLNLSSKVMYQQLTVPRDNDKVNDYASEYIDVRDVADAFVAALQVEEAGGKRLLLDAGAYTYQNLYDAVNKVAPDLKGVVRGNPDAPPFAFPGAFVDSSRTVSLLRLKPFRSLGETATDTFRSIQTKLEGHAA</sequence>
<dbReference type="InterPro" id="IPR050425">
    <property type="entry name" value="NAD(P)_dehydrat-like"/>
</dbReference>
<dbReference type="InterPro" id="IPR036291">
    <property type="entry name" value="NAD(P)-bd_dom_sf"/>
</dbReference>
<reference evidence="4" key="1">
    <citation type="submission" date="2022-11" db="EMBL/GenBank/DDBJ databases">
        <title>Genome Sequence of Cubamyces cubensis.</title>
        <authorList>
            <person name="Buettner E."/>
        </authorList>
    </citation>
    <scope>NUCLEOTIDE SEQUENCE</scope>
    <source>
        <strain evidence="4">MPL-01</strain>
    </source>
</reference>
<dbReference type="PANTHER" id="PTHR10366">
    <property type="entry name" value="NAD DEPENDENT EPIMERASE/DEHYDRATASE"/>
    <property type="match status" value="1"/>
</dbReference>
<evidence type="ECO:0000256" key="2">
    <source>
        <dbReference type="ARBA" id="ARBA00023445"/>
    </source>
</evidence>
<dbReference type="Gene3D" id="3.40.50.720">
    <property type="entry name" value="NAD(P)-binding Rossmann-like Domain"/>
    <property type="match status" value="1"/>
</dbReference>
<keyword evidence="1" id="KW-0560">Oxidoreductase</keyword>
<dbReference type="PANTHER" id="PTHR10366:SF564">
    <property type="entry name" value="STEROL-4-ALPHA-CARBOXYLATE 3-DEHYDROGENASE, DECARBOXYLATING"/>
    <property type="match status" value="1"/>
</dbReference>
<evidence type="ECO:0000313" key="5">
    <source>
        <dbReference type="Proteomes" id="UP001215151"/>
    </source>
</evidence>
<organism evidence="4 5">
    <name type="scientific">Trametes cubensis</name>
    <dbReference type="NCBI Taxonomy" id="1111947"/>
    <lineage>
        <taxon>Eukaryota</taxon>
        <taxon>Fungi</taxon>
        <taxon>Dikarya</taxon>
        <taxon>Basidiomycota</taxon>
        <taxon>Agaricomycotina</taxon>
        <taxon>Agaricomycetes</taxon>
        <taxon>Polyporales</taxon>
        <taxon>Polyporaceae</taxon>
        <taxon>Trametes</taxon>
    </lineage>
</organism>
<dbReference type="EMBL" id="JAPEVG010000229">
    <property type="protein sequence ID" value="KAJ8473256.1"/>
    <property type="molecule type" value="Genomic_DNA"/>
</dbReference>
<dbReference type="SUPFAM" id="SSF51735">
    <property type="entry name" value="NAD(P)-binding Rossmann-fold domains"/>
    <property type="match status" value="1"/>
</dbReference>
<evidence type="ECO:0000313" key="4">
    <source>
        <dbReference type="EMBL" id="KAJ8473256.1"/>
    </source>
</evidence>
<name>A0AAD7TPH2_9APHY</name>
<dbReference type="Proteomes" id="UP001215151">
    <property type="component" value="Unassembled WGS sequence"/>
</dbReference>
<accession>A0AAD7TPH2</accession>
<comment type="similarity">
    <text evidence="2">Belongs to the NAD(P)-dependent epimerase/dehydratase family. Dihydroflavonol-4-reductase subfamily.</text>
</comment>
<dbReference type="InterPro" id="IPR001509">
    <property type="entry name" value="Epimerase_deHydtase"/>
</dbReference>
<dbReference type="AlphaFoldDB" id="A0AAD7TPH2"/>
<protein>
    <recommendedName>
        <fullName evidence="3">NAD-dependent epimerase/dehydratase domain-containing protein</fullName>
    </recommendedName>
</protein>
<gene>
    <name evidence="4" type="ORF">ONZ51_g7983</name>
</gene>
<keyword evidence="5" id="KW-1185">Reference proteome</keyword>
<evidence type="ECO:0000259" key="3">
    <source>
        <dbReference type="Pfam" id="PF01370"/>
    </source>
</evidence>